<dbReference type="GO" id="GO:0004984">
    <property type="term" value="F:olfactory receptor activity"/>
    <property type="evidence" value="ECO:0007669"/>
    <property type="project" value="InterPro"/>
</dbReference>
<keyword evidence="4 10" id="KW-0812">Transmembrane</keyword>
<dbReference type="GO" id="GO:0007165">
    <property type="term" value="P:signal transduction"/>
    <property type="evidence" value="ECO:0007669"/>
    <property type="project" value="UniProtKB-KW"/>
</dbReference>
<feature type="transmembrane region" description="Helical" evidence="10">
    <location>
        <begin position="68"/>
        <end position="92"/>
    </location>
</feature>
<feature type="transmembrane region" description="Helical" evidence="10">
    <location>
        <begin position="134"/>
        <end position="152"/>
    </location>
</feature>
<evidence type="ECO:0000256" key="7">
    <source>
        <dbReference type="ARBA" id="ARBA00023136"/>
    </source>
</evidence>
<keyword evidence="7 10" id="KW-0472">Membrane</keyword>
<keyword evidence="2" id="KW-1003">Cell membrane</keyword>
<dbReference type="GO" id="GO:0005886">
    <property type="term" value="C:plasma membrane"/>
    <property type="evidence" value="ECO:0007669"/>
    <property type="project" value="UniProtKB-SubCell"/>
</dbReference>
<evidence type="ECO:0000256" key="8">
    <source>
        <dbReference type="ARBA" id="ARBA00023170"/>
    </source>
</evidence>
<dbReference type="AlphaFoldDB" id="A0A482WES4"/>
<dbReference type="GO" id="GO:0005549">
    <property type="term" value="F:odorant binding"/>
    <property type="evidence" value="ECO:0007669"/>
    <property type="project" value="InterPro"/>
</dbReference>
<evidence type="ECO:0000313" key="11">
    <source>
        <dbReference type="EMBL" id="RZC43339.1"/>
    </source>
</evidence>
<evidence type="ECO:0000256" key="5">
    <source>
        <dbReference type="ARBA" id="ARBA00022725"/>
    </source>
</evidence>
<dbReference type="Pfam" id="PF02949">
    <property type="entry name" value="7tm_6"/>
    <property type="match status" value="1"/>
</dbReference>
<evidence type="ECO:0000256" key="1">
    <source>
        <dbReference type="ARBA" id="ARBA00004651"/>
    </source>
</evidence>
<organism evidence="11 12">
    <name type="scientific">Asbolus verrucosus</name>
    <name type="common">Desert ironclad beetle</name>
    <dbReference type="NCBI Taxonomy" id="1661398"/>
    <lineage>
        <taxon>Eukaryota</taxon>
        <taxon>Metazoa</taxon>
        <taxon>Ecdysozoa</taxon>
        <taxon>Arthropoda</taxon>
        <taxon>Hexapoda</taxon>
        <taxon>Insecta</taxon>
        <taxon>Pterygota</taxon>
        <taxon>Neoptera</taxon>
        <taxon>Endopterygota</taxon>
        <taxon>Coleoptera</taxon>
        <taxon>Polyphaga</taxon>
        <taxon>Cucujiformia</taxon>
        <taxon>Tenebrionidae</taxon>
        <taxon>Pimeliinae</taxon>
        <taxon>Asbolus</taxon>
    </lineage>
</organism>
<dbReference type="Proteomes" id="UP000292052">
    <property type="component" value="Unassembled WGS sequence"/>
</dbReference>
<name>A0A482WES4_ASBVE</name>
<dbReference type="OrthoDB" id="6767573at2759"/>
<keyword evidence="12" id="KW-1185">Reference proteome</keyword>
<feature type="transmembrane region" description="Helical" evidence="10">
    <location>
        <begin position="181"/>
        <end position="205"/>
    </location>
</feature>
<protein>
    <submittedName>
        <fullName evidence="11">7tm 6 domain containing protein</fullName>
    </submittedName>
</protein>
<dbReference type="EMBL" id="QDEB01000010">
    <property type="protein sequence ID" value="RZC43339.1"/>
    <property type="molecule type" value="Genomic_DNA"/>
</dbReference>
<evidence type="ECO:0000313" key="12">
    <source>
        <dbReference type="Proteomes" id="UP000292052"/>
    </source>
</evidence>
<dbReference type="PANTHER" id="PTHR21137:SF35">
    <property type="entry name" value="ODORANT RECEPTOR 19A-RELATED"/>
    <property type="match status" value="1"/>
</dbReference>
<dbReference type="PANTHER" id="PTHR21137">
    <property type="entry name" value="ODORANT RECEPTOR"/>
    <property type="match status" value="1"/>
</dbReference>
<keyword evidence="9" id="KW-0807">Transducer</keyword>
<evidence type="ECO:0000256" key="2">
    <source>
        <dbReference type="ARBA" id="ARBA00022475"/>
    </source>
</evidence>
<comment type="caution">
    <text evidence="11">The sequence shown here is derived from an EMBL/GenBank/DDBJ whole genome shotgun (WGS) entry which is preliminary data.</text>
</comment>
<feature type="transmembrane region" description="Helical" evidence="10">
    <location>
        <begin position="35"/>
        <end position="56"/>
    </location>
</feature>
<evidence type="ECO:0000256" key="9">
    <source>
        <dbReference type="ARBA" id="ARBA00023224"/>
    </source>
</evidence>
<gene>
    <name evidence="11" type="ORF">BDFB_014508</name>
</gene>
<keyword evidence="5" id="KW-0552">Olfaction</keyword>
<accession>A0A482WES4</accession>
<comment type="subcellular location">
    <subcellularLocation>
        <location evidence="1">Cell membrane</location>
        <topology evidence="1">Multi-pass membrane protein</topology>
    </subcellularLocation>
</comment>
<dbReference type="InterPro" id="IPR004117">
    <property type="entry name" value="7tm6_olfct_rcpt"/>
</dbReference>
<keyword evidence="3" id="KW-0716">Sensory transduction</keyword>
<sequence length="247" mass="29006">MTETKKFDWKLTIKMNISLMKAGGLWPSGNDSYDLNFYALYASVLLTLFLLGHVFFQFVHVFHTLDDLQAVTGTSFILLTEMLIILKTYYLIKNMGMLKQLMLTLDNELFQPKSIEQMLLVEPSLTFWKRIYKMFWSMAMGATFFWSIFPILDNSFQDYRLPFFAWYPYNTQTSPLYEVTYVYQILCICFDSLVAIGIDTLIAALNMYTGTQFDLLCDDLRNLHDPEERDVSKKLIACIRRHKEILK</sequence>
<keyword evidence="6 10" id="KW-1133">Transmembrane helix</keyword>
<evidence type="ECO:0000256" key="6">
    <source>
        <dbReference type="ARBA" id="ARBA00022989"/>
    </source>
</evidence>
<evidence type="ECO:0000256" key="3">
    <source>
        <dbReference type="ARBA" id="ARBA00022606"/>
    </source>
</evidence>
<evidence type="ECO:0000256" key="4">
    <source>
        <dbReference type="ARBA" id="ARBA00022692"/>
    </source>
</evidence>
<proteinExistence type="predicted"/>
<keyword evidence="8" id="KW-0675">Receptor</keyword>
<reference evidence="11 12" key="1">
    <citation type="submission" date="2017-03" db="EMBL/GenBank/DDBJ databases">
        <title>Genome of the blue death feigning beetle - Asbolus verrucosus.</title>
        <authorList>
            <person name="Rider S.D."/>
        </authorList>
    </citation>
    <scope>NUCLEOTIDE SEQUENCE [LARGE SCALE GENOMIC DNA]</scope>
    <source>
        <strain evidence="11">Butters</strain>
        <tissue evidence="11">Head and leg muscle</tissue>
    </source>
</reference>
<evidence type="ECO:0000256" key="10">
    <source>
        <dbReference type="SAM" id="Phobius"/>
    </source>
</evidence>